<feature type="coiled-coil region" evidence="1">
    <location>
        <begin position="212"/>
        <end position="262"/>
    </location>
</feature>
<name>A0A699HHT9_TANCI</name>
<evidence type="ECO:0000259" key="3">
    <source>
        <dbReference type="Pfam" id="PF22936"/>
    </source>
</evidence>
<feature type="domain" description="Retrovirus-related Pol polyprotein from transposon TNT 1-94-like beta-barrel" evidence="3">
    <location>
        <begin position="408"/>
        <end position="480"/>
    </location>
</feature>
<evidence type="ECO:0000256" key="1">
    <source>
        <dbReference type="SAM" id="Coils"/>
    </source>
</evidence>
<accession>A0A699HHT9</accession>
<sequence>MLKKSLYDSWASRIRLFIKGKKHGRMMLDSIDNGQLVYPTVKENGQTRPMKYSELTEAQQLQDDYDVQATNIIFTGETLYEYYWRFSQLINDMHTIGMTMQQVQVNTKFLNALLSEWSKFVTDVKLAKSLYNTNYDQLYAYLSQHERHANEVHIMRDRYLNPLTLVANSLTLYNSSQSPQPSDCDDLSSAKAKLMENLSSCDPEVLFELFEINELKAQSQEKDTVIRNLKNRIKSLMEKEDLENVKKDIDEIETINIELEYNLNAQLQEKVFAITTLKNKLRKLKGKNVVDTVVSKSNATIALGMFKLDIEPLSLRLKNNKDVHEVYIEKTIKYTDTLRGFAKRARTQNPSRTFTIVGNRCSLTRITSTKGVPPKETSTKSVATPTQGILVYSRRPQATRSVVQIVLWYLDFGCSKHMTENLSQFINFVSKSLGTVRFGNDHSDKIISYGDNQMGNVTISQVYYVEGVGHKLFSAGQFYDSDLEVAFRKHACFIRDLDDVDLLKGSQGSNLYTLSMDNLLLSSPICLLSKASKTKSLLWHRRLSYLNFTISILLPNKCKVLCDAVYTSYTGNKVYYIHIVVAIVRVVIVVTIIGVVVIVGGGGVSSILKLYLMIIEGYNTALPAAQGDAQSWKSDLARQTDARSSFNELLDTPIDFSNFIMQRLNVDTLTPDLLVGPTYELMRGSCSSLTELEYHLEEIYKATTDQLDWVNPEGQQYPHNLLQRLPLIPDNRGRR</sequence>
<dbReference type="Pfam" id="PF22936">
    <property type="entry name" value="Pol_BBD"/>
    <property type="match status" value="1"/>
</dbReference>
<reference evidence="4" key="1">
    <citation type="journal article" date="2019" name="Sci. Rep.">
        <title>Draft genome of Tanacetum cinerariifolium, the natural source of mosquito coil.</title>
        <authorList>
            <person name="Yamashiro T."/>
            <person name="Shiraishi A."/>
            <person name="Satake H."/>
            <person name="Nakayama K."/>
        </authorList>
    </citation>
    <scope>NUCLEOTIDE SEQUENCE</scope>
</reference>
<gene>
    <name evidence="4" type="ORF">Tci_401537</name>
</gene>
<keyword evidence="2" id="KW-0472">Membrane</keyword>
<dbReference type="InterPro" id="IPR054722">
    <property type="entry name" value="PolX-like_BBD"/>
</dbReference>
<protein>
    <submittedName>
        <fullName evidence="4">Integrase, catalytic region, zinc finger, CCHC-type, peptidase aspartic, catalytic</fullName>
    </submittedName>
</protein>
<keyword evidence="2" id="KW-0812">Transmembrane</keyword>
<dbReference type="AlphaFoldDB" id="A0A699HHT9"/>
<keyword evidence="1" id="KW-0175">Coiled coil</keyword>
<evidence type="ECO:0000256" key="2">
    <source>
        <dbReference type="SAM" id="Phobius"/>
    </source>
</evidence>
<proteinExistence type="predicted"/>
<comment type="caution">
    <text evidence="4">The sequence shown here is derived from an EMBL/GenBank/DDBJ whole genome shotgun (WGS) entry which is preliminary data.</text>
</comment>
<organism evidence="4">
    <name type="scientific">Tanacetum cinerariifolium</name>
    <name type="common">Dalmatian daisy</name>
    <name type="synonym">Chrysanthemum cinerariifolium</name>
    <dbReference type="NCBI Taxonomy" id="118510"/>
    <lineage>
        <taxon>Eukaryota</taxon>
        <taxon>Viridiplantae</taxon>
        <taxon>Streptophyta</taxon>
        <taxon>Embryophyta</taxon>
        <taxon>Tracheophyta</taxon>
        <taxon>Spermatophyta</taxon>
        <taxon>Magnoliopsida</taxon>
        <taxon>eudicotyledons</taxon>
        <taxon>Gunneridae</taxon>
        <taxon>Pentapetalae</taxon>
        <taxon>asterids</taxon>
        <taxon>campanulids</taxon>
        <taxon>Asterales</taxon>
        <taxon>Asteraceae</taxon>
        <taxon>Asteroideae</taxon>
        <taxon>Anthemideae</taxon>
        <taxon>Anthemidinae</taxon>
        <taxon>Tanacetum</taxon>
    </lineage>
</organism>
<dbReference type="EMBL" id="BKCJ010166866">
    <property type="protein sequence ID" value="GEY29563.1"/>
    <property type="molecule type" value="Genomic_DNA"/>
</dbReference>
<evidence type="ECO:0000313" key="4">
    <source>
        <dbReference type="EMBL" id="GEY29563.1"/>
    </source>
</evidence>
<feature type="non-terminal residue" evidence="4">
    <location>
        <position position="735"/>
    </location>
</feature>
<feature type="transmembrane region" description="Helical" evidence="2">
    <location>
        <begin position="575"/>
        <end position="604"/>
    </location>
</feature>
<keyword evidence="2" id="KW-1133">Transmembrane helix</keyword>